<dbReference type="PANTHER" id="PTHR12286">
    <property type="entry name" value="SACCHAROPINE DEHYDROGENASE-LIKE OXIDOREDUCTASE"/>
    <property type="match status" value="1"/>
</dbReference>
<reference evidence="1" key="1">
    <citation type="submission" date="2021-01" db="EMBL/GenBank/DDBJ databases">
        <authorList>
            <person name="Corre E."/>
            <person name="Pelletier E."/>
            <person name="Niang G."/>
            <person name="Scheremetjew M."/>
            <person name="Finn R."/>
            <person name="Kale V."/>
            <person name="Holt S."/>
            <person name="Cochrane G."/>
            <person name="Meng A."/>
            <person name="Brown T."/>
            <person name="Cohen L."/>
        </authorList>
    </citation>
    <scope>NUCLEOTIDE SEQUENCE</scope>
    <source>
        <strain evidence="1">CCAP1064/1</strain>
    </source>
</reference>
<proteinExistence type="predicted"/>
<protein>
    <submittedName>
        <fullName evidence="1">Uncharacterized protein</fullName>
    </submittedName>
</protein>
<dbReference type="AlphaFoldDB" id="A0A7S0GK67"/>
<dbReference type="EMBL" id="HBEL01045589">
    <property type="protein sequence ID" value="CAD8425064.1"/>
    <property type="molecule type" value="Transcribed_RNA"/>
</dbReference>
<evidence type="ECO:0000313" key="1">
    <source>
        <dbReference type="EMBL" id="CAD8425064.1"/>
    </source>
</evidence>
<dbReference type="GO" id="GO:0009247">
    <property type="term" value="P:glycolipid biosynthetic process"/>
    <property type="evidence" value="ECO:0007669"/>
    <property type="project" value="TreeGrafter"/>
</dbReference>
<organism evidence="1">
    <name type="scientific">Proboscia inermis</name>
    <dbReference type="NCBI Taxonomy" id="420281"/>
    <lineage>
        <taxon>Eukaryota</taxon>
        <taxon>Sar</taxon>
        <taxon>Stramenopiles</taxon>
        <taxon>Ochrophyta</taxon>
        <taxon>Bacillariophyta</taxon>
        <taxon>Coscinodiscophyceae</taxon>
        <taxon>Rhizosoleniophycidae</taxon>
        <taxon>Rhizosoleniales</taxon>
        <taxon>Rhizosoleniaceae</taxon>
        <taxon>Proboscia</taxon>
    </lineage>
</organism>
<gene>
    <name evidence="1" type="ORF">PINE0816_LOCUS21224</name>
</gene>
<sequence length="253" mass="26945">MSGGTLATGLIQQETGSSAGIDPNHPFLLGGAPSSLVSAGRLREEDGKFSKSCFDESVNRWIGPFAMAEINNRVVRRSNALLGYGSEFRYTEVGVYRTENEAKKVSLRTRYPPPPSKIREMIEAGRLPQPGQGPSPKQRAKSRFQSTIVATNTVGDTLCGVVKGGECGYEETAKMAVEAGLALLLDSEACPGLITGGGFLTPSACMGHALIRRLQKAGITFKINGGDAKISGKDAVSQFYKDANEASKLKSRL</sequence>
<name>A0A7S0GK67_9STRA</name>
<dbReference type="GO" id="GO:0005886">
    <property type="term" value="C:plasma membrane"/>
    <property type="evidence" value="ECO:0007669"/>
    <property type="project" value="TreeGrafter"/>
</dbReference>
<dbReference type="PANTHER" id="PTHR12286:SF5">
    <property type="entry name" value="SACCHAROPINE DEHYDROGENASE-LIKE OXIDOREDUCTASE"/>
    <property type="match status" value="1"/>
</dbReference>
<accession>A0A7S0GK67</accession>
<dbReference type="InterPro" id="IPR051276">
    <property type="entry name" value="Saccharopine_DH-like_oxidrdct"/>
</dbReference>